<dbReference type="InterPro" id="IPR011048">
    <property type="entry name" value="Haem_d1_sf"/>
</dbReference>
<proteinExistence type="predicted"/>
<name>A0A1S3DCJ2_DIACI</name>
<evidence type="ECO:0000313" key="1">
    <source>
        <dbReference type="Proteomes" id="UP000079169"/>
    </source>
</evidence>
<protein>
    <submittedName>
        <fullName evidence="2">Follistatin-related protein 5-like</fullName>
    </submittedName>
</protein>
<gene>
    <name evidence="2" type="primary">LOC103515851</name>
</gene>
<dbReference type="AlphaFoldDB" id="A0A1S3DCJ2"/>
<dbReference type="PaxDb" id="121845-A0A1S3DCJ2"/>
<dbReference type="SUPFAM" id="SSF51004">
    <property type="entry name" value="C-terminal (heme d1) domain of cytochrome cd1-nitrite reductase"/>
    <property type="match status" value="1"/>
</dbReference>
<dbReference type="Proteomes" id="UP000079169">
    <property type="component" value="Unplaced"/>
</dbReference>
<evidence type="ECO:0000313" key="2">
    <source>
        <dbReference type="RefSeq" id="XP_008479015.2"/>
    </source>
</evidence>
<dbReference type="KEGG" id="dci:103515851"/>
<dbReference type="RefSeq" id="XP_008479015.2">
    <property type="nucleotide sequence ID" value="XM_008480793.3"/>
</dbReference>
<dbReference type="OMA" id="RSMAHTH"/>
<organism evidence="1 2">
    <name type="scientific">Diaphorina citri</name>
    <name type="common">Asian citrus psyllid</name>
    <dbReference type="NCBI Taxonomy" id="121845"/>
    <lineage>
        <taxon>Eukaryota</taxon>
        <taxon>Metazoa</taxon>
        <taxon>Ecdysozoa</taxon>
        <taxon>Arthropoda</taxon>
        <taxon>Hexapoda</taxon>
        <taxon>Insecta</taxon>
        <taxon>Pterygota</taxon>
        <taxon>Neoptera</taxon>
        <taxon>Paraneoptera</taxon>
        <taxon>Hemiptera</taxon>
        <taxon>Sternorrhyncha</taxon>
        <taxon>Psylloidea</taxon>
        <taxon>Psyllidae</taxon>
        <taxon>Diaphorininae</taxon>
        <taxon>Diaphorina</taxon>
    </lineage>
</organism>
<accession>A0A1S3DCJ2</accession>
<dbReference type="GeneID" id="103515851"/>
<sequence length="246" mass="26923">MNLFMPAIQDMSGAFNYGYVSHAGQQGLYKLDLANMRYVKTVDLSNYSCLPKSAQFSSLYGLVIIECESSGQLVLDGLTDAVVSHKFSLTGKPMLSPDSRTLLTLDNQSRHGVTLVVQHVSDGGLKFVFDVKTTLNISSIAFYPSQTTHGYDLYASSTDKEDILFLNLLTGKVEMMTGVGKAMQPSLAQWENPNRPIAASGIFGHYMVTPANEALFVINGETRTVNCEIGGLVHPRAIVWVTMQLQ</sequence>
<keyword evidence="1" id="KW-1185">Reference proteome</keyword>
<dbReference type="STRING" id="121845.A0A1S3DCJ2"/>
<reference evidence="2" key="1">
    <citation type="submission" date="2025-08" db="UniProtKB">
        <authorList>
            <consortium name="RefSeq"/>
        </authorList>
    </citation>
    <scope>IDENTIFICATION</scope>
</reference>